<organism evidence="1 2">
    <name type="scientific">Conchiformibius steedae DSM 2580</name>
    <dbReference type="NCBI Taxonomy" id="1121352"/>
    <lineage>
        <taxon>Bacteria</taxon>
        <taxon>Pseudomonadati</taxon>
        <taxon>Pseudomonadota</taxon>
        <taxon>Betaproteobacteria</taxon>
        <taxon>Neisseriales</taxon>
        <taxon>Neisseriaceae</taxon>
        <taxon>Conchiformibius</taxon>
    </lineage>
</organism>
<name>A0AAE9KZK8_9NEIS</name>
<dbReference type="Proteomes" id="UP001056819">
    <property type="component" value="Chromosome"/>
</dbReference>
<evidence type="ECO:0000313" key="2">
    <source>
        <dbReference type="Proteomes" id="UP001056819"/>
    </source>
</evidence>
<dbReference type="RefSeq" id="WP_156932337.1">
    <property type="nucleotide sequence ID" value="NZ_CP097501.1"/>
</dbReference>
<proteinExistence type="predicted"/>
<sequence length="118" mass="13253">MSKEVVKKARFYQVQNLDGNGQAIYSGVFPAYSEQDAKQKYSAAHCKTEADHIGFHEVHPVKQPDDVEYHVPSIDKIYSSDVARSSNSEWECECILEAVAFLERVCANSSVADTDMDF</sequence>
<gene>
    <name evidence="1" type="ORF">LNQ82_07095</name>
</gene>
<reference evidence="1" key="1">
    <citation type="submission" date="2022-05" db="EMBL/GenBank/DDBJ databases">
        <title>Alysiella filiformis genome sequencing.</title>
        <authorList>
            <person name="Viehboeck T."/>
        </authorList>
    </citation>
    <scope>NUCLEOTIDE SEQUENCE</scope>
    <source>
        <strain evidence="1">DSM 2580</strain>
    </source>
</reference>
<evidence type="ECO:0000313" key="1">
    <source>
        <dbReference type="EMBL" id="URD66970.1"/>
    </source>
</evidence>
<dbReference type="EMBL" id="CP097501">
    <property type="protein sequence ID" value="URD66970.1"/>
    <property type="molecule type" value="Genomic_DNA"/>
</dbReference>
<accession>A0AAE9KZK8</accession>
<protein>
    <submittedName>
        <fullName evidence="1">Uncharacterized protein</fullName>
    </submittedName>
</protein>
<dbReference type="AlphaFoldDB" id="A0AAE9KZK8"/>